<dbReference type="PANTHER" id="PTHR11048">
    <property type="entry name" value="PRENYLTRANSFERASES"/>
    <property type="match status" value="1"/>
</dbReference>
<evidence type="ECO:0000256" key="7">
    <source>
        <dbReference type="ARBA" id="ARBA00022989"/>
    </source>
</evidence>
<dbReference type="InterPro" id="IPR044878">
    <property type="entry name" value="UbiA_sf"/>
</dbReference>
<evidence type="ECO:0000256" key="1">
    <source>
        <dbReference type="ARBA" id="ARBA00001946"/>
    </source>
</evidence>
<evidence type="ECO:0000256" key="6">
    <source>
        <dbReference type="ARBA" id="ARBA00022692"/>
    </source>
</evidence>
<feature type="transmembrane region" description="Helical" evidence="9">
    <location>
        <begin position="181"/>
        <end position="198"/>
    </location>
</feature>
<dbReference type="PANTHER" id="PTHR11048:SF28">
    <property type="entry name" value="4-HYDROXYBENZOATE POLYPRENYLTRANSFERASE, MITOCHONDRIAL"/>
    <property type="match status" value="1"/>
</dbReference>
<dbReference type="InterPro" id="IPR039653">
    <property type="entry name" value="Prenyltransferase"/>
</dbReference>
<keyword evidence="5 9" id="KW-0808">Transferase</keyword>
<dbReference type="GO" id="GO:0008299">
    <property type="term" value="P:isoprenoid biosynthetic process"/>
    <property type="evidence" value="ECO:0007669"/>
    <property type="project" value="UniProtKB-UniRule"/>
</dbReference>
<comment type="pathway">
    <text evidence="9">Cofactor biosynthesis; ubiquinone biosynthesis.</text>
</comment>
<comment type="similarity">
    <text evidence="4 9">Belongs to the UbiA prenyltransferase family.</text>
</comment>
<dbReference type="PROSITE" id="PS00943">
    <property type="entry name" value="UBIA"/>
    <property type="match status" value="1"/>
</dbReference>
<gene>
    <name evidence="10" type="ORF">ECRASSUSDP1_LOCUS16190</name>
</gene>
<name>A0AAD1XLF3_EUPCR</name>
<dbReference type="EC" id="2.5.1.39" evidence="9"/>
<evidence type="ECO:0000256" key="8">
    <source>
        <dbReference type="ARBA" id="ARBA00023136"/>
    </source>
</evidence>
<dbReference type="Gene3D" id="1.10.357.140">
    <property type="entry name" value="UbiA prenyltransferase"/>
    <property type="match status" value="1"/>
</dbReference>
<dbReference type="EMBL" id="CAMPGE010016260">
    <property type="protein sequence ID" value="CAI2374832.1"/>
    <property type="molecule type" value="Genomic_DNA"/>
</dbReference>
<dbReference type="FunFam" id="1.10.357.140:FF:000008">
    <property type="entry name" value="4-hydroxybenzoate octaprenyltransferase"/>
    <property type="match status" value="1"/>
</dbReference>
<dbReference type="GO" id="GO:0008412">
    <property type="term" value="F:4-hydroxybenzoate polyprenyltransferase activity"/>
    <property type="evidence" value="ECO:0007669"/>
    <property type="project" value="UniProtKB-EC"/>
</dbReference>
<dbReference type="FunFam" id="1.20.120.1780:FF:000001">
    <property type="entry name" value="4-hydroxybenzoate octaprenyltransferase"/>
    <property type="match status" value="1"/>
</dbReference>
<feature type="transmembrane region" description="Helical" evidence="9">
    <location>
        <begin position="146"/>
        <end position="169"/>
    </location>
</feature>
<dbReference type="Gene3D" id="1.20.120.1780">
    <property type="entry name" value="UbiA prenyltransferase"/>
    <property type="match status" value="1"/>
</dbReference>
<evidence type="ECO:0000256" key="3">
    <source>
        <dbReference type="ARBA" id="ARBA00005179"/>
    </source>
</evidence>
<dbReference type="GO" id="GO:0006744">
    <property type="term" value="P:ubiquinone biosynthetic process"/>
    <property type="evidence" value="ECO:0007669"/>
    <property type="project" value="UniProtKB-UniRule"/>
</dbReference>
<dbReference type="InterPro" id="IPR006370">
    <property type="entry name" value="HB_polyprenyltransferase-like"/>
</dbReference>
<keyword evidence="9" id="KW-0496">Mitochondrion</keyword>
<sequence length="335" mass="37500">MIIRPMVRPSALQKYTYRYLSTADKYFVPDNEKILKSNAPIMKRVDAYLRLARFDKQIGTKLLLLPCFWSISLAAVPGALPSLYTMSLFTVGALSARSAGCAINDYWDLDIDKSVERTKYRPVTTGEITKVKALGFFGALTGTCFAIAYSLPPLVTSIGLLCVPLVVAYPRFKRFFKYPQGMLGVTFNMGVFMGYAAIKNVINLKVLGPLYIGSILWTIVYDTIYAFQDISYDKKIGLKSCAIEFEKNPKLILGSLAALSTGCMGLAGYLAGLHPIYYMFLAGAASHYSWQISTLDIKNVDRCKNMFLSNQYLGILILFGFIMGRYYQQPKEKEE</sequence>
<comment type="catalytic activity">
    <reaction evidence="9">
        <text>an all-trans-polyprenyl diphosphate + 4-hydroxybenzoate = a 4-hydroxy-3-(all-trans-polyprenyl)benzoate + diphosphate</text>
        <dbReference type="Rhea" id="RHEA:44504"/>
        <dbReference type="Rhea" id="RHEA-COMP:9514"/>
        <dbReference type="Rhea" id="RHEA-COMP:9564"/>
        <dbReference type="ChEBI" id="CHEBI:17879"/>
        <dbReference type="ChEBI" id="CHEBI:33019"/>
        <dbReference type="ChEBI" id="CHEBI:58914"/>
        <dbReference type="ChEBI" id="CHEBI:78396"/>
        <dbReference type="EC" id="2.5.1.39"/>
    </reaction>
</comment>
<reference evidence="10" key="1">
    <citation type="submission" date="2023-07" db="EMBL/GenBank/DDBJ databases">
        <authorList>
            <consortium name="AG Swart"/>
            <person name="Singh M."/>
            <person name="Singh A."/>
            <person name="Seah K."/>
            <person name="Emmerich C."/>
        </authorList>
    </citation>
    <scope>NUCLEOTIDE SEQUENCE</scope>
    <source>
        <strain evidence="10">DP1</strain>
    </source>
</reference>
<dbReference type="InterPro" id="IPR030470">
    <property type="entry name" value="UbiA_prenylTrfase_CS"/>
</dbReference>
<accession>A0AAD1XLF3</accession>
<keyword evidence="11" id="KW-1185">Reference proteome</keyword>
<feature type="transmembrane region" description="Helical" evidence="9">
    <location>
        <begin position="62"/>
        <end position="80"/>
    </location>
</feature>
<keyword evidence="6 9" id="KW-0812">Transmembrane</keyword>
<comment type="subcellular location">
    <subcellularLocation>
        <location evidence="2">Membrane</location>
        <topology evidence="2">Multi-pass membrane protein</topology>
    </subcellularLocation>
    <subcellularLocation>
        <location evidence="9">Mitochondrion inner membrane</location>
        <topology evidence="9">Multi-pass membrane protein</topology>
        <orientation evidence="9">Matrix side</orientation>
    </subcellularLocation>
</comment>
<evidence type="ECO:0000256" key="5">
    <source>
        <dbReference type="ARBA" id="ARBA00022679"/>
    </source>
</evidence>
<evidence type="ECO:0000256" key="2">
    <source>
        <dbReference type="ARBA" id="ARBA00004141"/>
    </source>
</evidence>
<keyword evidence="7 9" id="KW-1133">Transmembrane helix</keyword>
<organism evidence="10 11">
    <name type="scientific">Euplotes crassus</name>
    <dbReference type="NCBI Taxonomy" id="5936"/>
    <lineage>
        <taxon>Eukaryota</taxon>
        <taxon>Sar</taxon>
        <taxon>Alveolata</taxon>
        <taxon>Ciliophora</taxon>
        <taxon>Intramacronucleata</taxon>
        <taxon>Spirotrichea</taxon>
        <taxon>Hypotrichia</taxon>
        <taxon>Euplotida</taxon>
        <taxon>Euplotidae</taxon>
        <taxon>Moneuplotes</taxon>
    </lineage>
</organism>
<dbReference type="AlphaFoldDB" id="A0AAD1XLF3"/>
<proteinExistence type="inferred from homology"/>
<feature type="transmembrane region" description="Helical" evidence="9">
    <location>
        <begin position="251"/>
        <end position="270"/>
    </location>
</feature>
<feature type="transmembrane region" description="Helical" evidence="9">
    <location>
        <begin position="307"/>
        <end position="327"/>
    </location>
</feature>
<evidence type="ECO:0000256" key="4">
    <source>
        <dbReference type="ARBA" id="ARBA00005985"/>
    </source>
</evidence>
<dbReference type="InterPro" id="IPR000537">
    <property type="entry name" value="UbiA_prenyltransferase"/>
</dbReference>
<evidence type="ECO:0000256" key="9">
    <source>
        <dbReference type="HAMAP-Rule" id="MF_03189"/>
    </source>
</evidence>
<dbReference type="GO" id="GO:0005743">
    <property type="term" value="C:mitochondrial inner membrane"/>
    <property type="evidence" value="ECO:0007669"/>
    <property type="project" value="UniProtKB-SubCell"/>
</dbReference>
<comment type="pathway">
    <text evidence="3">Secondary metabolite biosynthesis.</text>
</comment>
<comment type="caution">
    <text evidence="10">The sequence shown here is derived from an EMBL/GenBank/DDBJ whole genome shotgun (WGS) entry which is preliminary data.</text>
</comment>
<dbReference type="NCBIfam" id="TIGR01474">
    <property type="entry name" value="ubiA_proteo"/>
    <property type="match status" value="1"/>
</dbReference>
<comment type="cofactor">
    <cofactor evidence="1 9">
        <name>Mg(2+)</name>
        <dbReference type="ChEBI" id="CHEBI:18420"/>
    </cofactor>
</comment>
<keyword evidence="9" id="KW-0999">Mitochondrion inner membrane</keyword>
<feature type="transmembrane region" description="Helical" evidence="9">
    <location>
        <begin position="210"/>
        <end position="230"/>
    </location>
</feature>
<dbReference type="Pfam" id="PF01040">
    <property type="entry name" value="UbiA"/>
    <property type="match status" value="1"/>
</dbReference>
<dbReference type="HAMAP" id="MF_01635">
    <property type="entry name" value="UbiA"/>
    <property type="match status" value="1"/>
</dbReference>
<evidence type="ECO:0000313" key="10">
    <source>
        <dbReference type="EMBL" id="CAI2374832.1"/>
    </source>
</evidence>
<dbReference type="Proteomes" id="UP001295684">
    <property type="component" value="Unassembled WGS sequence"/>
</dbReference>
<keyword evidence="8 9" id="KW-0472">Membrane</keyword>
<dbReference type="CDD" id="cd13959">
    <property type="entry name" value="PT_UbiA_COQ2"/>
    <property type="match status" value="1"/>
</dbReference>
<keyword evidence="9" id="KW-0414">Isoprene biosynthesis</keyword>
<evidence type="ECO:0000313" key="11">
    <source>
        <dbReference type="Proteomes" id="UP001295684"/>
    </source>
</evidence>
<keyword evidence="9" id="KW-0831">Ubiquinone biosynthesis</keyword>
<comment type="function">
    <text evidence="9">Catalyzes the prenylation of para-hydroxybenzoate (PHB) with an all-trans polyprenyl group. Mediates the second step in the final reaction sequence of coenzyme Q (CoQ) biosynthesis, which is the condensation of the polyisoprenoid side chain with PHB, generating the first membrane-bound Q intermediate.</text>
</comment>
<protein>
    <recommendedName>
        <fullName evidence="9">4-hydroxybenzoate polyprenyltransferase, mitochondrial</fullName>
        <shortName evidence="9">4-HB polyprenyltransferase</shortName>
        <ecNumber evidence="9">2.5.1.39</ecNumber>
    </recommendedName>
    <alternativeName>
        <fullName evidence="9">Para-hydroxybenzoate--polyprenyltransferase</fullName>
        <shortName evidence="9">PHB:PPT</shortName>
        <shortName evidence="9">PHB:polyprenyltransferase</shortName>
    </alternativeName>
</protein>